<dbReference type="InterPro" id="IPR012912">
    <property type="entry name" value="Plasmid_pRiA4b_Orf3-like"/>
</dbReference>
<accession>A0ABU8MIT5</accession>
<keyword evidence="3" id="KW-1185">Reference proteome</keyword>
<dbReference type="EMBL" id="JBBEGN010000001">
    <property type="protein sequence ID" value="MEJ2866363.1"/>
    <property type="molecule type" value="Genomic_DNA"/>
</dbReference>
<dbReference type="RefSeq" id="WP_337692987.1">
    <property type="nucleotide sequence ID" value="NZ_JBBEGN010000001.1"/>
</dbReference>
<evidence type="ECO:0000313" key="2">
    <source>
        <dbReference type="EMBL" id="MEJ2866363.1"/>
    </source>
</evidence>
<name>A0ABU8MIT5_9PSEU</name>
<evidence type="ECO:0000313" key="3">
    <source>
        <dbReference type="Proteomes" id="UP001385809"/>
    </source>
</evidence>
<dbReference type="SUPFAM" id="SSF159941">
    <property type="entry name" value="MM3350-like"/>
    <property type="match status" value="1"/>
</dbReference>
<protein>
    <submittedName>
        <fullName evidence="2">Plasmid pRiA4b ORF-3 family protein</fullName>
    </submittedName>
</protein>
<sequence length="373" mass="41117">MRTVRLRVRLRDVEPLVERIVDVPAALTLPELHQVLQAAMGWVNVHLHAFDGPGGRYAMPDDDMPDDELDETGVPMRSLGDTYSYEYDYGDGWTHDVEVLGVGGEEPGCVDGRGSCPLEDCGGPPGYERLREALADPDHPDHRETLSWTDGGVPEFDLVATDQLVRQVIGAVPPSVRLLLEVLDGGVELTKGGRLPRKVVRAVQEHRPEWAFWDKPASLEEDLVPLAVLHDVLRQAKVLRIRQGVLAPIKAASDDLEVVRRLRSWFGPDGEFLDRLASTVVAVVLAEDTVERGELERRVTEVIGDRWMIGGHPMTSADLRYEIGRLVPVLEGLDQIVVDGERWSAGTAAAHLLPTAVAMAAAWGEGTTQPHYR</sequence>
<dbReference type="Gene3D" id="3.10.290.30">
    <property type="entry name" value="MM3350-like"/>
    <property type="match status" value="1"/>
</dbReference>
<organism evidence="2 3">
    <name type="scientific">Actinomycetospora aurantiaca</name>
    <dbReference type="NCBI Taxonomy" id="3129233"/>
    <lineage>
        <taxon>Bacteria</taxon>
        <taxon>Bacillati</taxon>
        <taxon>Actinomycetota</taxon>
        <taxon>Actinomycetes</taxon>
        <taxon>Pseudonocardiales</taxon>
        <taxon>Pseudonocardiaceae</taxon>
        <taxon>Actinomycetospora</taxon>
    </lineage>
</organism>
<comment type="caution">
    <text evidence="2">The sequence shown here is derived from an EMBL/GenBank/DDBJ whole genome shotgun (WGS) entry which is preliminary data.</text>
</comment>
<gene>
    <name evidence="2" type="ORF">WCD74_01215</name>
</gene>
<dbReference type="PANTHER" id="PTHR41878:SF1">
    <property type="entry name" value="TNPR PROTEIN"/>
    <property type="match status" value="1"/>
</dbReference>
<dbReference type="Proteomes" id="UP001385809">
    <property type="component" value="Unassembled WGS sequence"/>
</dbReference>
<dbReference type="Pfam" id="PF07929">
    <property type="entry name" value="PRiA4_ORF3"/>
    <property type="match status" value="1"/>
</dbReference>
<dbReference type="PANTHER" id="PTHR41878">
    <property type="entry name" value="LEXA REPRESSOR-RELATED"/>
    <property type="match status" value="1"/>
</dbReference>
<dbReference type="InterPro" id="IPR024047">
    <property type="entry name" value="MM3350-like_sf"/>
</dbReference>
<evidence type="ECO:0000259" key="1">
    <source>
        <dbReference type="Pfam" id="PF07929"/>
    </source>
</evidence>
<feature type="domain" description="Plasmid pRiA4b Orf3-like" evidence="1">
    <location>
        <begin position="3"/>
        <end position="162"/>
    </location>
</feature>
<reference evidence="2 3" key="1">
    <citation type="submission" date="2024-03" db="EMBL/GenBank/DDBJ databases">
        <title>Actinomycetospora sp. OC33-EN08, a novel actinomycete isolated from wild orchid (Aerides multiflora).</title>
        <authorList>
            <person name="Suriyachadkun C."/>
        </authorList>
    </citation>
    <scope>NUCLEOTIDE SEQUENCE [LARGE SCALE GENOMIC DNA]</scope>
    <source>
        <strain evidence="2 3">OC33-EN08</strain>
    </source>
</reference>
<proteinExistence type="predicted"/>